<dbReference type="RefSeq" id="WP_011850136.1">
    <property type="nucleotide sequence ID" value="NC_009073.1"/>
</dbReference>
<evidence type="ECO:0000313" key="3">
    <source>
        <dbReference type="Proteomes" id="UP000001431"/>
    </source>
</evidence>
<dbReference type="GO" id="GO:0004852">
    <property type="term" value="F:uroporphyrinogen-III synthase activity"/>
    <property type="evidence" value="ECO:0007669"/>
    <property type="project" value="InterPro"/>
</dbReference>
<reference evidence="2" key="1">
    <citation type="submission" date="2007-02" db="EMBL/GenBank/DDBJ databases">
        <title>Complete sequence of Pyrobaculum calidifontis JCM 11548.</title>
        <authorList>
            <consortium name="US DOE Joint Genome Institute"/>
            <person name="Copeland A."/>
            <person name="Lucas S."/>
            <person name="Lapidus A."/>
            <person name="Barry K."/>
            <person name="Glavina del Rio T."/>
            <person name="Dalin E."/>
            <person name="Tice H."/>
            <person name="Pitluck S."/>
            <person name="Chain P."/>
            <person name="Malfatti S."/>
            <person name="Shin M."/>
            <person name="Vergez L."/>
            <person name="Schmutz J."/>
            <person name="Larimer F."/>
            <person name="Land M."/>
            <person name="Hauser L."/>
            <person name="Kyrpides N."/>
            <person name="Mikhailova N."/>
            <person name="Cozen A.E."/>
            <person name="Fitz-Gibbon S.T."/>
            <person name="House C.H."/>
            <person name="Saltikov C."/>
            <person name="Lowe T.M."/>
            <person name="Richardson P."/>
        </authorList>
    </citation>
    <scope>NUCLEOTIDE SEQUENCE [LARGE SCALE GENOMIC DNA]</scope>
    <source>
        <strain evidence="2">JCM 11548</strain>
    </source>
</reference>
<protein>
    <submittedName>
        <fullName evidence="2">Uroporphyrinogen III synthase HEM4</fullName>
    </submittedName>
</protein>
<accession>A3MW61</accession>
<organism evidence="2 3">
    <name type="scientific">Pyrobaculum calidifontis (strain DSM 21063 / JCM 11548 / VA1)</name>
    <dbReference type="NCBI Taxonomy" id="410359"/>
    <lineage>
        <taxon>Archaea</taxon>
        <taxon>Thermoproteota</taxon>
        <taxon>Thermoprotei</taxon>
        <taxon>Thermoproteales</taxon>
        <taxon>Thermoproteaceae</taxon>
        <taxon>Pyrobaculum</taxon>
    </lineage>
</organism>
<evidence type="ECO:0000313" key="2">
    <source>
        <dbReference type="EMBL" id="ABO08878.1"/>
    </source>
</evidence>
<dbReference type="Proteomes" id="UP000001431">
    <property type="component" value="Chromosome"/>
</dbReference>
<dbReference type="eggNOG" id="arCOG02048">
    <property type="taxonomic scope" value="Archaea"/>
</dbReference>
<dbReference type="InterPro" id="IPR003754">
    <property type="entry name" value="4pyrrol_synth_uPrphyn_synth"/>
</dbReference>
<dbReference type="EMBL" id="CP000561">
    <property type="protein sequence ID" value="ABO08878.1"/>
    <property type="molecule type" value="Genomic_DNA"/>
</dbReference>
<sequence length="269" mass="29287">MPTVVITSGRAHKADLLAKMLTRAGIEPVYLPVVKIGEAGGADVAKFIDEISHFDVFIFMTGQSVASLVQEAKRAGLEQRLREALSRMTILCRGSKAAGNVKSLLGLTCAVVEETSEELLKVAERTLEGKRVAISFYGYLDDEFLREVQKRAAEVKYIQTYRTELEENAAEIAKLVLAGEADVVVFTSALACNSFFTQLSALGLAEKVANRFRSGAVKLAAVGPVTAEECKKFGVEPHIVPEKPFLAYLGEAIIRHLKPTLNTDSVRTQ</sequence>
<feature type="domain" description="Tetrapyrrole biosynthesis uroporphyrinogen III synthase" evidence="1">
    <location>
        <begin position="17"/>
        <end position="245"/>
    </location>
</feature>
<dbReference type="Pfam" id="PF02602">
    <property type="entry name" value="HEM4"/>
    <property type="match status" value="1"/>
</dbReference>
<dbReference type="InterPro" id="IPR036108">
    <property type="entry name" value="4pyrrol_syn_uPrphyn_synt_sf"/>
</dbReference>
<dbReference type="GeneID" id="4910122"/>
<dbReference type="Gene3D" id="3.40.50.10090">
    <property type="match status" value="2"/>
</dbReference>
<dbReference type="GO" id="GO:0006780">
    <property type="term" value="P:uroporphyrinogen III biosynthetic process"/>
    <property type="evidence" value="ECO:0007669"/>
    <property type="project" value="InterPro"/>
</dbReference>
<keyword evidence="3" id="KW-1185">Reference proteome</keyword>
<dbReference type="HOGENOM" id="CLU_1032960_0_0_2"/>
<dbReference type="CDD" id="cd06578">
    <property type="entry name" value="HemD"/>
    <property type="match status" value="1"/>
</dbReference>
<name>A3MW61_PYRCJ</name>
<dbReference type="PANTHER" id="PTHR40082:SF1">
    <property type="entry name" value="BLR5956 PROTEIN"/>
    <property type="match status" value="1"/>
</dbReference>
<dbReference type="InterPro" id="IPR039793">
    <property type="entry name" value="UROS/Hem4"/>
</dbReference>
<dbReference type="SUPFAM" id="SSF69618">
    <property type="entry name" value="HemD-like"/>
    <property type="match status" value="1"/>
</dbReference>
<gene>
    <name evidence="2" type="ordered locus">Pcal_1458</name>
</gene>
<dbReference type="KEGG" id="pcl:Pcal_1458"/>
<dbReference type="AlphaFoldDB" id="A3MW61"/>
<dbReference type="OrthoDB" id="15395at2157"/>
<proteinExistence type="predicted"/>
<dbReference type="PANTHER" id="PTHR40082">
    <property type="entry name" value="BLR5956 PROTEIN"/>
    <property type="match status" value="1"/>
</dbReference>
<evidence type="ECO:0000259" key="1">
    <source>
        <dbReference type="Pfam" id="PF02602"/>
    </source>
</evidence>
<dbReference type="STRING" id="410359.Pcal_1458"/>